<feature type="transmembrane region" description="Helical" evidence="8">
    <location>
        <begin position="100"/>
        <end position="120"/>
    </location>
</feature>
<evidence type="ECO:0000256" key="8">
    <source>
        <dbReference type="SAM" id="Phobius"/>
    </source>
</evidence>
<feature type="domain" description="Integral membrane bound transporter" evidence="9">
    <location>
        <begin position="347"/>
        <end position="469"/>
    </location>
</feature>
<keyword evidence="2" id="KW-1003">Cell membrane</keyword>
<evidence type="ECO:0000256" key="5">
    <source>
        <dbReference type="ARBA" id="ARBA00023136"/>
    </source>
</evidence>
<feature type="transmembrane region" description="Helical" evidence="8">
    <location>
        <begin position="149"/>
        <end position="167"/>
    </location>
</feature>
<comment type="caution">
    <text evidence="10">The sequence shown here is derived from an EMBL/GenBank/DDBJ whole genome shotgun (WGS) entry which is preliminary data.</text>
</comment>
<gene>
    <name evidence="10" type="ORF">FCI23_50685</name>
</gene>
<evidence type="ECO:0000256" key="3">
    <source>
        <dbReference type="ARBA" id="ARBA00022692"/>
    </source>
</evidence>
<comment type="similarity">
    <text evidence="6">Belongs to the YccS/YhfK family.</text>
</comment>
<evidence type="ECO:0000256" key="7">
    <source>
        <dbReference type="SAM" id="MobiDB-lite"/>
    </source>
</evidence>
<feature type="transmembrane region" description="Helical" evidence="8">
    <location>
        <begin position="427"/>
        <end position="450"/>
    </location>
</feature>
<dbReference type="GO" id="GO:0005886">
    <property type="term" value="C:plasma membrane"/>
    <property type="evidence" value="ECO:0007669"/>
    <property type="project" value="UniProtKB-SubCell"/>
</dbReference>
<dbReference type="OrthoDB" id="3816110at2"/>
<evidence type="ECO:0000313" key="10">
    <source>
        <dbReference type="EMBL" id="TJZ96559.1"/>
    </source>
</evidence>
<keyword evidence="5 8" id="KW-0472">Membrane</keyword>
<reference evidence="10 11" key="1">
    <citation type="submission" date="2019-04" db="EMBL/GenBank/DDBJ databases">
        <title>Streptomyces oryziradicis sp. nov., a novel actinomycete isolated from rhizosphere soil of rice (Oryza sativa L.).</title>
        <authorList>
            <person name="Li C."/>
        </authorList>
    </citation>
    <scope>NUCLEOTIDE SEQUENCE [LARGE SCALE GENOMIC DNA]</scope>
    <source>
        <strain evidence="10 11">NEAU-C40</strain>
    </source>
</reference>
<dbReference type="AlphaFoldDB" id="A0A4U0RL98"/>
<feature type="transmembrane region" description="Helical" evidence="8">
    <location>
        <begin position="457"/>
        <end position="475"/>
    </location>
</feature>
<evidence type="ECO:0000256" key="4">
    <source>
        <dbReference type="ARBA" id="ARBA00022989"/>
    </source>
</evidence>
<evidence type="ECO:0000256" key="6">
    <source>
        <dbReference type="ARBA" id="ARBA00043993"/>
    </source>
</evidence>
<protein>
    <recommendedName>
        <fullName evidence="9">Integral membrane bound transporter domain-containing protein</fullName>
    </recommendedName>
</protein>
<dbReference type="InterPro" id="IPR049453">
    <property type="entry name" value="Memb_transporter_dom"/>
</dbReference>
<dbReference type="PANTHER" id="PTHR30509:SF9">
    <property type="entry name" value="MULTIDRUG RESISTANCE PROTEIN MDTO"/>
    <property type="match status" value="1"/>
</dbReference>
<comment type="subcellular location">
    <subcellularLocation>
        <location evidence="1">Cell membrane</location>
        <topology evidence="1">Multi-pass membrane protein</topology>
    </subcellularLocation>
</comment>
<dbReference type="Pfam" id="PF13515">
    <property type="entry name" value="FUSC_2"/>
    <property type="match status" value="1"/>
</dbReference>
<dbReference type="RefSeq" id="WP_136730734.1">
    <property type="nucleotide sequence ID" value="NZ_SUMC01000157.1"/>
</dbReference>
<dbReference type="PANTHER" id="PTHR30509">
    <property type="entry name" value="P-HYDROXYBENZOIC ACID EFFLUX PUMP SUBUNIT-RELATED"/>
    <property type="match status" value="1"/>
</dbReference>
<evidence type="ECO:0000256" key="1">
    <source>
        <dbReference type="ARBA" id="ARBA00004651"/>
    </source>
</evidence>
<feature type="transmembrane region" description="Helical" evidence="8">
    <location>
        <begin position="39"/>
        <end position="63"/>
    </location>
</feature>
<accession>A0A4U0RL98</accession>
<keyword evidence="11" id="KW-1185">Reference proteome</keyword>
<sequence>MWSQVRIHVHWAFRLVRIAPGPVPGGPTLRGALGMGVTLAVGLLTHQQASGVLAAFGAMYATFNDRDEPQRLRTARIGTAVLASAGGMTLGAALQVARPGWWLLPALTAVAYLCGAISTLGPLASSAGVLLMVSCALGSGITLPNPAWTAPPLILTGGGLVLLLTSLRRPDNQYRPQRRAVAAVFTAQADLLHALGTTEAVPTRRRLTAALTFAQDTVILSRPRVERPEQQRLRLLFQEAVHVTEAATSLLWFRRAVPPAMARAPHALADAVLAGRPTTVALPDWQPDTPAATALAETLRAAARTAAAPMPITRTASRQVRDPVARRLRSQTAVISGLRLALCIAAASGLSLLLHDPRSYWLPLTVAFVLKPDLGSVFARAVHRSLGTVLGVLVAAAALAVLTSPWALIAIATLCAALLPITVARHYALNTMAATPVVLVLVQLGGGLGIQLLGSRLVDTMLGSLIVLLLGYALWPQSRAARITPRLTAAVTAVRAYLTAVAAEESSAAQRGTLRRTAYRALADAHRTLDECLSEPPPTARHAESWLPATHALEQLTDAVSATATQIKYGGPRPSAAETRRLRAALDQLEQTVRQHHPPPRASHHPTQAPDSARDPSMGALKHALEELESALS</sequence>
<dbReference type="Proteomes" id="UP000305778">
    <property type="component" value="Unassembled WGS sequence"/>
</dbReference>
<feature type="transmembrane region" description="Helical" evidence="8">
    <location>
        <begin position="389"/>
        <end position="421"/>
    </location>
</feature>
<feature type="transmembrane region" description="Helical" evidence="8">
    <location>
        <begin position="360"/>
        <end position="382"/>
    </location>
</feature>
<feature type="transmembrane region" description="Helical" evidence="8">
    <location>
        <begin position="75"/>
        <end position="94"/>
    </location>
</feature>
<name>A0A4U0RL98_9ACTN</name>
<evidence type="ECO:0000313" key="11">
    <source>
        <dbReference type="Proteomes" id="UP000305778"/>
    </source>
</evidence>
<feature type="region of interest" description="Disordered" evidence="7">
    <location>
        <begin position="592"/>
        <end position="633"/>
    </location>
</feature>
<dbReference type="EMBL" id="SUMC01000157">
    <property type="protein sequence ID" value="TJZ96559.1"/>
    <property type="molecule type" value="Genomic_DNA"/>
</dbReference>
<evidence type="ECO:0000259" key="9">
    <source>
        <dbReference type="Pfam" id="PF13515"/>
    </source>
</evidence>
<organism evidence="10 11">
    <name type="scientific">Actinacidiphila oryziradicis</name>
    <dbReference type="NCBI Taxonomy" id="2571141"/>
    <lineage>
        <taxon>Bacteria</taxon>
        <taxon>Bacillati</taxon>
        <taxon>Actinomycetota</taxon>
        <taxon>Actinomycetes</taxon>
        <taxon>Kitasatosporales</taxon>
        <taxon>Streptomycetaceae</taxon>
        <taxon>Actinacidiphila</taxon>
    </lineage>
</organism>
<evidence type="ECO:0000256" key="2">
    <source>
        <dbReference type="ARBA" id="ARBA00022475"/>
    </source>
</evidence>
<keyword evidence="3 8" id="KW-0812">Transmembrane</keyword>
<keyword evidence="4 8" id="KW-1133">Transmembrane helix</keyword>
<feature type="transmembrane region" description="Helical" evidence="8">
    <location>
        <begin position="333"/>
        <end position="354"/>
    </location>
</feature>
<proteinExistence type="inferred from homology"/>
<feature type="compositionally biased region" description="Basic residues" evidence="7">
    <location>
        <begin position="594"/>
        <end position="604"/>
    </location>
</feature>